<accession>A0A382YRJ4</accession>
<organism evidence="1">
    <name type="scientific">marine metagenome</name>
    <dbReference type="NCBI Taxonomy" id="408172"/>
    <lineage>
        <taxon>unclassified sequences</taxon>
        <taxon>metagenomes</taxon>
        <taxon>ecological metagenomes</taxon>
    </lineage>
</organism>
<dbReference type="AlphaFoldDB" id="A0A382YRJ4"/>
<feature type="non-terminal residue" evidence="1">
    <location>
        <position position="49"/>
    </location>
</feature>
<reference evidence="1" key="1">
    <citation type="submission" date="2018-05" db="EMBL/GenBank/DDBJ databases">
        <authorList>
            <person name="Lanie J.A."/>
            <person name="Ng W.-L."/>
            <person name="Kazmierczak K.M."/>
            <person name="Andrzejewski T.M."/>
            <person name="Davidsen T.M."/>
            <person name="Wayne K.J."/>
            <person name="Tettelin H."/>
            <person name="Glass J.I."/>
            <person name="Rusch D."/>
            <person name="Podicherti R."/>
            <person name="Tsui H.-C.T."/>
            <person name="Winkler M.E."/>
        </authorList>
    </citation>
    <scope>NUCLEOTIDE SEQUENCE</scope>
</reference>
<proteinExistence type="predicted"/>
<gene>
    <name evidence="1" type="ORF">METZ01_LOCUS438756</name>
</gene>
<protein>
    <submittedName>
        <fullName evidence="1">Uncharacterized protein</fullName>
    </submittedName>
</protein>
<sequence length="49" mass="5552">MMNTLVLIKIGNGTFDQWKKGFDDLAHMREKFSRDAMVGKVDDHTALVA</sequence>
<name>A0A382YRJ4_9ZZZZ</name>
<evidence type="ECO:0000313" key="1">
    <source>
        <dbReference type="EMBL" id="SVD85902.1"/>
    </source>
</evidence>
<dbReference type="EMBL" id="UINC01177985">
    <property type="protein sequence ID" value="SVD85902.1"/>
    <property type="molecule type" value="Genomic_DNA"/>
</dbReference>